<dbReference type="EMBL" id="CAKMMF010000011">
    <property type="protein sequence ID" value="CAH1205787.1"/>
    <property type="molecule type" value="Genomic_DNA"/>
</dbReference>
<evidence type="ECO:0000313" key="2">
    <source>
        <dbReference type="EMBL" id="CAH1205787.1"/>
    </source>
</evidence>
<evidence type="ECO:0000313" key="3">
    <source>
        <dbReference type="Proteomes" id="UP000838686"/>
    </source>
</evidence>
<gene>
    <name evidence="2" type="ORF">PAECIP111893_02418</name>
</gene>
<comment type="caution">
    <text evidence="2">The sequence shown here is derived from an EMBL/GenBank/DDBJ whole genome shotgun (WGS) entry which is preliminary data.</text>
</comment>
<keyword evidence="3" id="KW-1185">Reference proteome</keyword>
<dbReference type="Gene3D" id="3.90.75.20">
    <property type="match status" value="1"/>
</dbReference>
<dbReference type="Proteomes" id="UP000838686">
    <property type="component" value="Unassembled WGS sequence"/>
</dbReference>
<dbReference type="RefSeq" id="WP_236342452.1">
    <property type="nucleotide sequence ID" value="NZ_CAKMMF010000011.1"/>
</dbReference>
<dbReference type="InterPro" id="IPR003615">
    <property type="entry name" value="HNH_nuc"/>
</dbReference>
<dbReference type="SUPFAM" id="SSF54060">
    <property type="entry name" value="His-Me finger endonucleases"/>
    <property type="match status" value="1"/>
</dbReference>
<organism evidence="2 3">
    <name type="scientific">Paenibacillus plantiphilus</name>
    <dbReference type="NCBI Taxonomy" id="2905650"/>
    <lineage>
        <taxon>Bacteria</taxon>
        <taxon>Bacillati</taxon>
        <taxon>Bacillota</taxon>
        <taxon>Bacilli</taxon>
        <taxon>Bacillales</taxon>
        <taxon>Paenibacillaceae</taxon>
        <taxon>Paenibacillus</taxon>
    </lineage>
</organism>
<protein>
    <recommendedName>
        <fullName evidence="1">HNH nuclease domain-containing protein</fullName>
    </recommendedName>
</protein>
<proteinExistence type="predicted"/>
<dbReference type="InterPro" id="IPR044925">
    <property type="entry name" value="His-Me_finger_sf"/>
</dbReference>
<dbReference type="Pfam" id="PF13392">
    <property type="entry name" value="HNH_3"/>
    <property type="match status" value="1"/>
</dbReference>
<feature type="domain" description="HNH nuclease" evidence="1">
    <location>
        <begin position="44"/>
        <end position="88"/>
    </location>
</feature>
<sequence length="152" mass="17422">MSKTSKRKKFLDFKVSKNGCFIANSHRPNKHGYIHFWHNGRDVRAHRLVYEECFGEIPEGLVVRHKCDVRNCINPEHLELGTIKENSMDMVIRGRSTYGERNGKSKIDERTATIIKAKLNSGLTAKSVAMEFNLKPSTVEKIKSGQSWKYLA</sequence>
<evidence type="ECO:0000259" key="1">
    <source>
        <dbReference type="Pfam" id="PF13392"/>
    </source>
</evidence>
<reference evidence="2" key="1">
    <citation type="submission" date="2022-01" db="EMBL/GenBank/DDBJ databases">
        <authorList>
            <person name="Criscuolo A."/>
        </authorList>
    </citation>
    <scope>NUCLEOTIDE SEQUENCE</scope>
    <source>
        <strain evidence="2">CIP111893</strain>
    </source>
</reference>
<name>A0ABN8GJ65_9BACL</name>
<accession>A0ABN8GJ65</accession>